<reference evidence="6 7" key="1">
    <citation type="submission" date="2018-06" db="EMBL/GenBank/DDBJ databases">
        <title>Comparative genomics reveals the genomic features of Rhizophagus irregularis, R. cerebriforme, R. diaphanum and Gigaspora rosea, and their symbiotic lifestyle signature.</title>
        <authorList>
            <person name="Morin E."/>
            <person name="San Clemente H."/>
            <person name="Chen E.C.H."/>
            <person name="De La Providencia I."/>
            <person name="Hainaut M."/>
            <person name="Kuo A."/>
            <person name="Kohler A."/>
            <person name="Murat C."/>
            <person name="Tang N."/>
            <person name="Roy S."/>
            <person name="Loubradou J."/>
            <person name="Henrissat B."/>
            <person name="Grigoriev I.V."/>
            <person name="Corradi N."/>
            <person name="Roux C."/>
            <person name="Martin F.M."/>
        </authorList>
    </citation>
    <scope>NUCLEOTIDE SEQUENCE [LARGE SCALE GENOMIC DNA]</scope>
    <source>
        <strain evidence="6 7">DAOM 227022</strain>
    </source>
</reference>
<proteinExistence type="predicted"/>
<name>A0A397SK46_9GLOM</name>
<dbReference type="GO" id="GO:0005524">
    <property type="term" value="F:ATP binding"/>
    <property type="evidence" value="ECO:0007669"/>
    <property type="project" value="UniProtKB-KW"/>
</dbReference>
<dbReference type="AlphaFoldDB" id="A0A397SK46"/>
<protein>
    <submittedName>
        <fullName evidence="6">Kinase-like domain-containing protein</fullName>
    </submittedName>
</protein>
<dbReference type="PANTHER" id="PTHR44329:SF288">
    <property type="entry name" value="MITOGEN-ACTIVATED PROTEIN KINASE KINASE KINASE 20"/>
    <property type="match status" value="1"/>
</dbReference>
<dbReference type="STRING" id="658196.A0A397SK46"/>
<organism evidence="6 7">
    <name type="scientific">Glomus cerebriforme</name>
    <dbReference type="NCBI Taxonomy" id="658196"/>
    <lineage>
        <taxon>Eukaryota</taxon>
        <taxon>Fungi</taxon>
        <taxon>Fungi incertae sedis</taxon>
        <taxon>Mucoromycota</taxon>
        <taxon>Glomeromycotina</taxon>
        <taxon>Glomeromycetes</taxon>
        <taxon>Glomerales</taxon>
        <taxon>Glomeraceae</taxon>
        <taxon>Glomus</taxon>
    </lineage>
</organism>
<evidence type="ECO:0000256" key="4">
    <source>
        <dbReference type="ARBA" id="ARBA00022840"/>
    </source>
</evidence>
<dbReference type="InterPro" id="IPR011009">
    <property type="entry name" value="Kinase-like_dom_sf"/>
</dbReference>
<evidence type="ECO:0000313" key="7">
    <source>
        <dbReference type="Proteomes" id="UP000265703"/>
    </source>
</evidence>
<dbReference type="OrthoDB" id="2305125at2759"/>
<accession>A0A397SK46</accession>
<feature type="domain" description="Protein kinase" evidence="5">
    <location>
        <begin position="1"/>
        <end position="233"/>
    </location>
</feature>
<dbReference type="Gene3D" id="1.10.510.10">
    <property type="entry name" value="Transferase(Phosphotransferase) domain 1"/>
    <property type="match status" value="1"/>
</dbReference>
<keyword evidence="2" id="KW-0547">Nucleotide-binding</keyword>
<dbReference type="PIRSF" id="PIRSF000654">
    <property type="entry name" value="Integrin-linked_kinase"/>
    <property type="match status" value="1"/>
</dbReference>
<evidence type="ECO:0000313" key="6">
    <source>
        <dbReference type="EMBL" id="RIA84485.1"/>
    </source>
</evidence>
<dbReference type="InterPro" id="IPR000719">
    <property type="entry name" value="Prot_kinase_dom"/>
</dbReference>
<dbReference type="Pfam" id="PF07714">
    <property type="entry name" value="PK_Tyr_Ser-Thr"/>
    <property type="match status" value="1"/>
</dbReference>
<evidence type="ECO:0000256" key="2">
    <source>
        <dbReference type="ARBA" id="ARBA00022741"/>
    </source>
</evidence>
<keyword evidence="4" id="KW-0067">ATP-binding</keyword>
<dbReference type="GO" id="GO:0004674">
    <property type="term" value="F:protein serine/threonine kinase activity"/>
    <property type="evidence" value="ECO:0007669"/>
    <property type="project" value="TreeGrafter"/>
</dbReference>
<dbReference type="PROSITE" id="PS50011">
    <property type="entry name" value="PROTEIN_KINASE_DOM"/>
    <property type="match status" value="1"/>
</dbReference>
<keyword evidence="1" id="KW-0808">Transferase</keyword>
<keyword evidence="7" id="KW-1185">Reference proteome</keyword>
<dbReference type="SUPFAM" id="SSF56112">
    <property type="entry name" value="Protein kinase-like (PK-like)"/>
    <property type="match status" value="1"/>
</dbReference>
<keyword evidence="3 6" id="KW-0418">Kinase</keyword>
<dbReference type="InterPro" id="IPR051681">
    <property type="entry name" value="Ser/Thr_Kinases-Pseudokinases"/>
</dbReference>
<dbReference type="EMBL" id="QKYT01000488">
    <property type="protein sequence ID" value="RIA84485.1"/>
    <property type="molecule type" value="Genomic_DNA"/>
</dbReference>
<dbReference type="PANTHER" id="PTHR44329">
    <property type="entry name" value="SERINE/THREONINE-PROTEIN KINASE TNNI3K-RELATED"/>
    <property type="match status" value="1"/>
</dbReference>
<evidence type="ECO:0000256" key="1">
    <source>
        <dbReference type="ARBA" id="ARBA00022679"/>
    </source>
</evidence>
<dbReference type="Proteomes" id="UP000265703">
    <property type="component" value="Unassembled WGS sequence"/>
</dbReference>
<dbReference type="InterPro" id="IPR001245">
    <property type="entry name" value="Ser-Thr/Tyr_kinase_cat_dom"/>
</dbReference>
<gene>
    <name evidence="6" type="ORF">C1645_413230</name>
</gene>
<evidence type="ECO:0000256" key="3">
    <source>
        <dbReference type="ARBA" id="ARBA00022777"/>
    </source>
</evidence>
<sequence length="236" mass="27769">MPTNNNNKVIIKKLHDNKITINLNNLLSKQCNNIIKFLGIYKDENKFFLITPLAEGNLRDYLKSKNYSLKEKIKIATDITNGIRVLHEHNIIHENLHPKNILMFDGIANISDLPLPYEKKSIYFDEHYFEKIGYLDPDSLLNEHFEKRKSMDIYSLGSLLWEIMSEQVPYSKDKNIGIVQLIHKIKEGHREDDISKIPDIPAEYIDLYKKCWDKNSLDRPSIEDVYKNFHILNNQL</sequence>
<comment type="caution">
    <text evidence="6">The sequence shown here is derived from an EMBL/GenBank/DDBJ whole genome shotgun (WGS) entry which is preliminary data.</text>
</comment>
<evidence type="ECO:0000259" key="5">
    <source>
        <dbReference type="PROSITE" id="PS50011"/>
    </source>
</evidence>